<dbReference type="Pfam" id="PF04865">
    <property type="entry name" value="Baseplate_J"/>
    <property type="match status" value="1"/>
</dbReference>
<proteinExistence type="predicted"/>
<dbReference type="EMBL" id="MOXD01000001">
    <property type="protein sequence ID" value="OMQ26917.1"/>
    <property type="molecule type" value="Genomic_DNA"/>
</dbReference>
<evidence type="ECO:0000313" key="3">
    <source>
        <dbReference type="Proteomes" id="UP000216021"/>
    </source>
</evidence>
<evidence type="ECO:0000313" key="2">
    <source>
        <dbReference type="EMBL" id="OMQ26917.1"/>
    </source>
</evidence>
<organism evidence="2 3">
    <name type="scientific">Serratia oryzae</name>
    <dbReference type="NCBI Taxonomy" id="2034155"/>
    <lineage>
        <taxon>Bacteria</taxon>
        <taxon>Pseudomonadati</taxon>
        <taxon>Pseudomonadota</taxon>
        <taxon>Gammaproteobacteria</taxon>
        <taxon>Enterobacterales</taxon>
        <taxon>Yersiniaceae</taxon>
        <taxon>Serratia</taxon>
    </lineage>
</organism>
<reference evidence="2 3" key="1">
    <citation type="submission" date="2016-11" db="EMBL/GenBank/DDBJ databases">
        <title>Rahnella oryzae sp. nov., isolated from rice root.</title>
        <authorList>
            <person name="Zhang X.-X."/>
            <person name="Zhang J."/>
        </authorList>
    </citation>
    <scope>NUCLEOTIDE SEQUENCE [LARGE SCALE GENOMIC DNA]</scope>
    <source>
        <strain evidence="2 3">J11-6</strain>
    </source>
</reference>
<name>A0A1S8CPX5_9GAMM</name>
<accession>A0A1S8CPX5</accession>
<dbReference type="AlphaFoldDB" id="A0A1S8CPX5"/>
<dbReference type="InterPro" id="IPR006949">
    <property type="entry name" value="Barrel_Baseplate_J-like"/>
</dbReference>
<evidence type="ECO:0000259" key="1">
    <source>
        <dbReference type="Pfam" id="PF04865"/>
    </source>
</evidence>
<dbReference type="Proteomes" id="UP000216021">
    <property type="component" value="Unassembled WGS sequence"/>
</dbReference>
<sequence>MSDLPVVITQAGAQPTPPQELYDKLITSVAAKVPGYTANLPPALITDLASTSTGAIALIDHALVDTINSVTPYGANIPLLQQLGSIYGVQRGIGTNTSVLVVFMGSPGFVVPRGLIVSDGNHQYAVQNNAVIPASGQSASVYCLATASGSWAVPAGTVTQIITSIPAKITLSVTNTLEGTPGLEEQTIADYRAQVMGAGMFAVQGTPDELKSALANVAGVHANLIAFRQVELGKWAIIVGGGDPYEVARAIYQSVPDISMLTADVVSGSGYVPHKEVITLNDFPDSYVIPYVVPSSQAATVMLTWDSTGTVFTDPASVSVLAVPAIVDYVNAVYVGQPINIYQLQTLFQKAVSSVLSVEQISLIRIRVAIDGVIVEPDPNTGLVSGDYYKYFTTDASHVTVQKYDGTN</sequence>
<protein>
    <recommendedName>
        <fullName evidence="1">Baseplate protein J-like barrel domain-containing protein</fullName>
    </recommendedName>
</protein>
<feature type="domain" description="Baseplate protein J-like barrel" evidence="1">
    <location>
        <begin position="101"/>
        <end position="180"/>
    </location>
</feature>
<comment type="caution">
    <text evidence="2">The sequence shown here is derived from an EMBL/GenBank/DDBJ whole genome shotgun (WGS) entry which is preliminary data.</text>
</comment>
<dbReference type="OrthoDB" id="7238113at2"/>
<gene>
    <name evidence="2" type="ORF">BMI79_00895</name>
</gene>
<dbReference type="STRING" id="2034155.BMI79_00895"/>
<keyword evidence="3" id="KW-1185">Reference proteome</keyword>